<evidence type="ECO:0000256" key="5">
    <source>
        <dbReference type="ARBA" id="ARBA00023125"/>
    </source>
</evidence>
<feature type="region of interest" description="Disordered" evidence="9">
    <location>
        <begin position="1"/>
        <end position="94"/>
    </location>
</feature>
<dbReference type="InterPro" id="IPR031972">
    <property type="entry name" value="CSRNP_N"/>
</dbReference>
<feature type="compositionally biased region" description="Polar residues" evidence="9">
    <location>
        <begin position="62"/>
        <end position="71"/>
    </location>
</feature>
<dbReference type="Pfam" id="PF16019">
    <property type="entry name" value="CSRNP_N"/>
    <property type="match status" value="1"/>
</dbReference>
<organism evidence="11 12">
    <name type="scientific">Euroglyphus maynei</name>
    <name type="common">Mayne's house dust mite</name>
    <dbReference type="NCBI Taxonomy" id="6958"/>
    <lineage>
        <taxon>Eukaryota</taxon>
        <taxon>Metazoa</taxon>
        <taxon>Ecdysozoa</taxon>
        <taxon>Arthropoda</taxon>
        <taxon>Chelicerata</taxon>
        <taxon>Arachnida</taxon>
        <taxon>Acari</taxon>
        <taxon>Acariformes</taxon>
        <taxon>Sarcoptiformes</taxon>
        <taxon>Astigmata</taxon>
        <taxon>Psoroptidia</taxon>
        <taxon>Analgoidea</taxon>
        <taxon>Pyroglyphidae</taxon>
        <taxon>Pyroglyphinae</taxon>
        <taxon>Euroglyphus</taxon>
    </lineage>
</organism>
<proteinExistence type="inferred from homology"/>
<keyword evidence="12" id="KW-1185">Reference proteome</keyword>
<evidence type="ECO:0000256" key="1">
    <source>
        <dbReference type="ARBA" id="ARBA00004123"/>
    </source>
</evidence>
<dbReference type="PANTHER" id="PTHR13580:SF9">
    <property type="entry name" value="AXIN1 UP-REGULATED 1, ISOFORM A"/>
    <property type="match status" value="1"/>
</dbReference>
<feature type="compositionally biased region" description="Acidic residues" evidence="9">
    <location>
        <begin position="21"/>
        <end position="47"/>
    </location>
</feature>
<feature type="compositionally biased region" description="Acidic residues" evidence="9">
    <location>
        <begin position="1"/>
        <end position="13"/>
    </location>
</feature>
<protein>
    <recommendedName>
        <fullName evidence="10">Cysteine/serine-rich nuclear protein N-terminal domain-containing protein</fullName>
    </recommendedName>
</protein>
<evidence type="ECO:0000256" key="8">
    <source>
        <dbReference type="ARBA" id="ARBA00023242"/>
    </source>
</evidence>
<comment type="subcellular location">
    <subcellularLocation>
        <location evidence="1">Nucleus</location>
    </subcellularLocation>
</comment>
<evidence type="ECO:0000256" key="2">
    <source>
        <dbReference type="ARBA" id="ARBA00008548"/>
    </source>
</evidence>
<name>A0A1Y3B5A3_EURMA</name>
<dbReference type="InterPro" id="IPR023260">
    <property type="entry name" value="Cys/Ser-rich_nuc_prot"/>
</dbReference>
<dbReference type="EMBL" id="MUJZ01039420">
    <property type="protein sequence ID" value="OTF76011.1"/>
    <property type="molecule type" value="Genomic_DNA"/>
</dbReference>
<dbReference type="OrthoDB" id="5946974at2759"/>
<feature type="domain" description="Cysteine/serine-rich nuclear protein N-terminal" evidence="10">
    <location>
        <begin position="109"/>
        <end position="313"/>
    </location>
</feature>
<evidence type="ECO:0000313" key="11">
    <source>
        <dbReference type="EMBL" id="OTF76011.1"/>
    </source>
</evidence>
<dbReference type="PRINTS" id="PR02031">
    <property type="entry name" value="CYSSERRICHNP"/>
</dbReference>
<dbReference type="PANTHER" id="PTHR13580">
    <property type="entry name" value="TGF-BETA INDUCED APOPTOSIS PROTEIN"/>
    <property type="match status" value="1"/>
</dbReference>
<dbReference type="GO" id="GO:0006915">
    <property type="term" value="P:apoptotic process"/>
    <property type="evidence" value="ECO:0007669"/>
    <property type="project" value="UniProtKB-KW"/>
</dbReference>
<keyword evidence="5" id="KW-0238">DNA-binding</keyword>
<dbReference type="GO" id="GO:0005634">
    <property type="term" value="C:nucleus"/>
    <property type="evidence" value="ECO:0007669"/>
    <property type="project" value="UniProtKB-SubCell"/>
</dbReference>
<feature type="non-terminal residue" evidence="11">
    <location>
        <position position="1"/>
    </location>
</feature>
<keyword evidence="4" id="KW-0805">Transcription regulation</keyword>
<comment type="caution">
    <text evidence="11">The sequence shown here is derived from an EMBL/GenBank/DDBJ whole genome shotgun (WGS) entry which is preliminary data.</text>
</comment>
<keyword evidence="3" id="KW-0053">Apoptosis</keyword>
<evidence type="ECO:0000256" key="4">
    <source>
        <dbReference type="ARBA" id="ARBA00023015"/>
    </source>
</evidence>
<evidence type="ECO:0000313" key="12">
    <source>
        <dbReference type="Proteomes" id="UP000194236"/>
    </source>
</evidence>
<dbReference type="GO" id="GO:0043565">
    <property type="term" value="F:sequence-specific DNA binding"/>
    <property type="evidence" value="ECO:0007669"/>
    <property type="project" value="TreeGrafter"/>
</dbReference>
<sequence>EEEEDVIVEEENPIEFVDGNIVEEEEEQENIPLENIEDASTEIELNDETSISSSTSSGVISMANSSSSGEDSTITTSNSGSTTSDSSSSRPLRSLLKVVSGRKPKLKNEKKKVIFDNVTVFYFKRSQGFTCVPSQGGSTLGMETTHSYHRNFTLETHAEERKRVHREILQRQKRFAKQQASTSESEDESYDELSDLSDIDLENDSCYFLQPVPIKQRRALLRASGVRKIETTEKEECKDIRISREFCGCDCRVYCNPDVCSCHQAGIQCQVDRMSFPCGCTREGCGNSNGRIEFNPLRVRKHFIETIMKIETDNKNQV</sequence>
<dbReference type="Proteomes" id="UP000194236">
    <property type="component" value="Unassembled WGS sequence"/>
</dbReference>
<evidence type="ECO:0000256" key="3">
    <source>
        <dbReference type="ARBA" id="ARBA00022703"/>
    </source>
</evidence>
<evidence type="ECO:0000256" key="9">
    <source>
        <dbReference type="SAM" id="MobiDB-lite"/>
    </source>
</evidence>
<gene>
    <name evidence="11" type="ORF">BLA29_004227</name>
</gene>
<evidence type="ECO:0000256" key="6">
    <source>
        <dbReference type="ARBA" id="ARBA00023159"/>
    </source>
</evidence>
<dbReference type="GO" id="GO:0000981">
    <property type="term" value="F:DNA-binding transcription factor activity, RNA polymerase II-specific"/>
    <property type="evidence" value="ECO:0007669"/>
    <property type="project" value="TreeGrafter"/>
</dbReference>
<keyword evidence="7" id="KW-0804">Transcription</keyword>
<keyword evidence="8" id="KW-0539">Nucleus</keyword>
<dbReference type="AlphaFoldDB" id="A0A1Y3B5A3"/>
<accession>A0A1Y3B5A3</accession>
<reference evidence="11 12" key="1">
    <citation type="submission" date="2017-03" db="EMBL/GenBank/DDBJ databases">
        <title>Genome Survey of Euroglyphus maynei.</title>
        <authorList>
            <person name="Arlian L.G."/>
            <person name="Morgan M.S."/>
            <person name="Rider S.D."/>
        </authorList>
    </citation>
    <scope>NUCLEOTIDE SEQUENCE [LARGE SCALE GENOMIC DNA]</scope>
    <source>
        <strain evidence="11">Arlian Lab</strain>
        <tissue evidence="11">Whole body</tissue>
    </source>
</reference>
<evidence type="ECO:0000256" key="7">
    <source>
        <dbReference type="ARBA" id="ARBA00023163"/>
    </source>
</evidence>
<feature type="compositionally biased region" description="Low complexity" evidence="9">
    <location>
        <begin position="72"/>
        <end position="89"/>
    </location>
</feature>
<keyword evidence="6" id="KW-0010">Activator</keyword>
<comment type="similarity">
    <text evidence="2">Belongs to the AXUD1 family.</text>
</comment>
<feature type="compositionally biased region" description="Low complexity" evidence="9">
    <location>
        <begin position="49"/>
        <end position="61"/>
    </location>
</feature>
<evidence type="ECO:0000259" key="10">
    <source>
        <dbReference type="Pfam" id="PF16019"/>
    </source>
</evidence>